<protein>
    <submittedName>
        <fullName evidence="1">Uncharacterized protein</fullName>
    </submittedName>
</protein>
<dbReference type="AlphaFoldDB" id="A0A4R5DI01"/>
<dbReference type="OrthoDB" id="5181849at2"/>
<name>A0A4R5DI01_9ACTN</name>
<keyword evidence="2" id="KW-1185">Reference proteome</keyword>
<sequence length="184" mass="20080">MVTVPNSEHRDVIVRAPFLGDEVGHMVARHDAEGPTIDVRLAPQDTEQHVEFSISPAEARELAEQLVRIADAAQRAGWTPDVLAQVRERFLPGHTDQQIIERLDRLAERLGGFVLGHHGRVSWRAGRILTAELGAEAVGRAALALEAAVEQLSAVGAAVGPLTELRAALTQLDVFYRAESEHRP</sequence>
<organism evidence="1 2">
    <name type="scientific">Jiangella asiatica</name>
    <dbReference type="NCBI Taxonomy" id="2530372"/>
    <lineage>
        <taxon>Bacteria</taxon>
        <taxon>Bacillati</taxon>
        <taxon>Actinomycetota</taxon>
        <taxon>Actinomycetes</taxon>
        <taxon>Jiangellales</taxon>
        <taxon>Jiangellaceae</taxon>
        <taxon>Jiangella</taxon>
    </lineage>
</organism>
<dbReference type="InParanoid" id="A0A4R5DI01"/>
<dbReference type="Proteomes" id="UP000294739">
    <property type="component" value="Unassembled WGS sequence"/>
</dbReference>
<gene>
    <name evidence="1" type="ORF">E1269_05620</name>
</gene>
<comment type="caution">
    <text evidence="1">The sequence shown here is derived from an EMBL/GenBank/DDBJ whole genome shotgun (WGS) entry which is preliminary data.</text>
</comment>
<accession>A0A4R5DI01</accession>
<dbReference type="RefSeq" id="WP_131892243.1">
    <property type="nucleotide sequence ID" value="NZ_SMKZ01000005.1"/>
</dbReference>
<evidence type="ECO:0000313" key="1">
    <source>
        <dbReference type="EMBL" id="TDE13509.1"/>
    </source>
</evidence>
<evidence type="ECO:0000313" key="2">
    <source>
        <dbReference type="Proteomes" id="UP000294739"/>
    </source>
</evidence>
<reference evidence="1 2" key="1">
    <citation type="submission" date="2019-03" db="EMBL/GenBank/DDBJ databases">
        <title>Draft genome sequences of novel Actinobacteria.</title>
        <authorList>
            <person name="Sahin N."/>
            <person name="Ay H."/>
            <person name="Saygin H."/>
        </authorList>
    </citation>
    <scope>NUCLEOTIDE SEQUENCE [LARGE SCALE GENOMIC DNA]</scope>
    <source>
        <strain evidence="1 2">5K138</strain>
    </source>
</reference>
<dbReference type="EMBL" id="SMKZ01000005">
    <property type="protein sequence ID" value="TDE13509.1"/>
    <property type="molecule type" value="Genomic_DNA"/>
</dbReference>
<proteinExistence type="predicted"/>